<name>A0A7W7VCA6_9PSEU</name>
<accession>A0A7W7VCA6</accession>
<reference evidence="1 2" key="1">
    <citation type="submission" date="2020-08" db="EMBL/GenBank/DDBJ databases">
        <title>Genomic Encyclopedia of Type Strains, Phase III (KMG-III): the genomes of soil and plant-associated and newly described type strains.</title>
        <authorList>
            <person name="Whitman W."/>
        </authorList>
    </citation>
    <scope>NUCLEOTIDE SEQUENCE [LARGE SCALE GENOMIC DNA]</scope>
    <source>
        <strain evidence="1 2">CECT 8960</strain>
    </source>
</reference>
<dbReference type="Proteomes" id="UP000520767">
    <property type="component" value="Unassembled WGS sequence"/>
</dbReference>
<proteinExistence type="predicted"/>
<protein>
    <submittedName>
        <fullName evidence="1">Uncharacterized protein</fullName>
    </submittedName>
</protein>
<evidence type="ECO:0000313" key="2">
    <source>
        <dbReference type="Proteomes" id="UP000520767"/>
    </source>
</evidence>
<gene>
    <name evidence="1" type="ORF">FHR82_001040</name>
</gene>
<dbReference type="RefSeq" id="WP_311770880.1">
    <property type="nucleotide sequence ID" value="NZ_JACHJQ010000001.1"/>
</dbReference>
<dbReference type="AlphaFoldDB" id="A0A7W7VCA6"/>
<comment type="caution">
    <text evidence="1">The sequence shown here is derived from an EMBL/GenBank/DDBJ whole genome shotgun (WGS) entry which is preliminary data.</text>
</comment>
<evidence type="ECO:0000313" key="1">
    <source>
        <dbReference type="EMBL" id="MBB4904830.1"/>
    </source>
</evidence>
<dbReference type="EMBL" id="JACHJQ010000001">
    <property type="protein sequence ID" value="MBB4904830.1"/>
    <property type="molecule type" value="Genomic_DNA"/>
</dbReference>
<organism evidence="1 2">
    <name type="scientific">Actinophytocola algeriensis</name>
    <dbReference type="NCBI Taxonomy" id="1768010"/>
    <lineage>
        <taxon>Bacteria</taxon>
        <taxon>Bacillati</taxon>
        <taxon>Actinomycetota</taxon>
        <taxon>Actinomycetes</taxon>
        <taxon>Pseudonocardiales</taxon>
        <taxon>Pseudonocardiaceae</taxon>
    </lineage>
</organism>
<sequence length="53" mass="5884">MTEVDRPLRVGNQARLRELVREHGDEVRVFSAHDPWAFAEVAGLARGGVPSMP</sequence>
<keyword evidence="2" id="KW-1185">Reference proteome</keyword>